<reference evidence="2" key="1">
    <citation type="submission" date="2022-11" db="UniProtKB">
        <authorList>
            <consortium name="WormBaseParasite"/>
        </authorList>
    </citation>
    <scope>IDENTIFICATION</scope>
</reference>
<dbReference type="Proteomes" id="UP000887576">
    <property type="component" value="Unplaced"/>
</dbReference>
<dbReference type="WBParaSite" id="JU765_v2.g18576.t1">
    <property type="protein sequence ID" value="JU765_v2.g18576.t1"/>
    <property type="gene ID" value="JU765_v2.g18576"/>
</dbReference>
<evidence type="ECO:0000313" key="1">
    <source>
        <dbReference type="Proteomes" id="UP000887576"/>
    </source>
</evidence>
<protein>
    <submittedName>
        <fullName evidence="2">Uncharacterized protein</fullName>
    </submittedName>
</protein>
<accession>A0AC34QQZ5</accession>
<sequence>MGKTDIIGYNPEGNLLQTMNDTPAEDFTEIKPEEIGGEELDVVPANTRFRQSLQHDNNSPPSTLSSAETKLLSCNGRTRFFKMKHKQTRNDLKVMEKHSGYVIDLGNKVMEGDMTYVPELFSHYKDAIESYQNALVNIRVALLTERKLASEIWGPNNIAIYNKVSGEHTILDNIIEQLLHADYPSTYDERRILPKKSAEGPSRKRKAAPSLDESSDDEVPISQVKVEGLLPEVKKPGRKRKSTKPFE</sequence>
<organism evidence="1 2">
    <name type="scientific">Panagrolaimus sp. JU765</name>
    <dbReference type="NCBI Taxonomy" id="591449"/>
    <lineage>
        <taxon>Eukaryota</taxon>
        <taxon>Metazoa</taxon>
        <taxon>Ecdysozoa</taxon>
        <taxon>Nematoda</taxon>
        <taxon>Chromadorea</taxon>
        <taxon>Rhabditida</taxon>
        <taxon>Tylenchina</taxon>
        <taxon>Panagrolaimomorpha</taxon>
        <taxon>Panagrolaimoidea</taxon>
        <taxon>Panagrolaimidae</taxon>
        <taxon>Panagrolaimus</taxon>
    </lineage>
</organism>
<name>A0AC34QQZ5_9BILA</name>
<evidence type="ECO:0000313" key="2">
    <source>
        <dbReference type="WBParaSite" id="JU765_v2.g18576.t1"/>
    </source>
</evidence>
<proteinExistence type="predicted"/>